<evidence type="ECO:0000313" key="2">
    <source>
        <dbReference type="Proteomes" id="UP001303473"/>
    </source>
</evidence>
<dbReference type="Pfam" id="PF13578">
    <property type="entry name" value="Methyltransf_24"/>
    <property type="match status" value="1"/>
</dbReference>
<dbReference type="InterPro" id="IPR029063">
    <property type="entry name" value="SAM-dependent_MTases_sf"/>
</dbReference>
<dbReference type="PANTHER" id="PTHR43167">
    <property type="entry name" value="PUTATIVE (AFU_ORTHOLOGUE AFUA_6G01830)-RELATED"/>
    <property type="match status" value="1"/>
</dbReference>
<organism evidence="1 2">
    <name type="scientific">Diplogelasinospora grovesii</name>
    <dbReference type="NCBI Taxonomy" id="303347"/>
    <lineage>
        <taxon>Eukaryota</taxon>
        <taxon>Fungi</taxon>
        <taxon>Dikarya</taxon>
        <taxon>Ascomycota</taxon>
        <taxon>Pezizomycotina</taxon>
        <taxon>Sordariomycetes</taxon>
        <taxon>Sordariomycetidae</taxon>
        <taxon>Sordariales</taxon>
        <taxon>Diplogelasinosporaceae</taxon>
        <taxon>Diplogelasinospora</taxon>
    </lineage>
</organism>
<comment type="caution">
    <text evidence="1">The sequence shown here is derived from an EMBL/GenBank/DDBJ whole genome shotgun (WGS) entry which is preliminary data.</text>
</comment>
<evidence type="ECO:0000313" key="1">
    <source>
        <dbReference type="EMBL" id="KAK3942657.1"/>
    </source>
</evidence>
<protein>
    <recommendedName>
        <fullName evidence="3">O-methyltransferase</fullName>
    </recommendedName>
</protein>
<evidence type="ECO:0008006" key="3">
    <source>
        <dbReference type="Google" id="ProtNLM"/>
    </source>
</evidence>
<dbReference type="Gene3D" id="3.40.50.150">
    <property type="entry name" value="Vaccinia Virus protein VP39"/>
    <property type="match status" value="1"/>
</dbReference>
<dbReference type="EMBL" id="MU853772">
    <property type="protein sequence ID" value="KAK3942657.1"/>
    <property type="molecule type" value="Genomic_DNA"/>
</dbReference>
<keyword evidence="2" id="KW-1185">Reference proteome</keyword>
<reference evidence="2" key="1">
    <citation type="journal article" date="2023" name="Mol. Phylogenet. Evol.">
        <title>Genome-scale phylogeny and comparative genomics of the fungal order Sordariales.</title>
        <authorList>
            <person name="Hensen N."/>
            <person name="Bonometti L."/>
            <person name="Westerberg I."/>
            <person name="Brannstrom I.O."/>
            <person name="Guillou S."/>
            <person name="Cros-Aarteil S."/>
            <person name="Calhoun S."/>
            <person name="Haridas S."/>
            <person name="Kuo A."/>
            <person name="Mondo S."/>
            <person name="Pangilinan J."/>
            <person name="Riley R."/>
            <person name="LaButti K."/>
            <person name="Andreopoulos B."/>
            <person name="Lipzen A."/>
            <person name="Chen C."/>
            <person name="Yan M."/>
            <person name="Daum C."/>
            <person name="Ng V."/>
            <person name="Clum A."/>
            <person name="Steindorff A."/>
            <person name="Ohm R.A."/>
            <person name="Martin F."/>
            <person name="Silar P."/>
            <person name="Natvig D.O."/>
            <person name="Lalanne C."/>
            <person name="Gautier V."/>
            <person name="Ament-Velasquez S.L."/>
            <person name="Kruys A."/>
            <person name="Hutchinson M.I."/>
            <person name="Powell A.J."/>
            <person name="Barry K."/>
            <person name="Miller A.N."/>
            <person name="Grigoriev I.V."/>
            <person name="Debuchy R."/>
            <person name="Gladieux P."/>
            <person name="Hiltunen Thoren M."/>
            <person name="Johannesson H."/>
        </authorList>
    </citation>
    <scope>NUCLEOTIDE SEQUENCE [LARGE SCALE GENOMIC DNA]</scope>
    <source>
        <strain evidence="2">CBS 340.73</strain>
    </source>
</reference>
<accession>A0AAN6NFB7</accession>
<sequence>MALASDPSAGSEKPWLSAISGASPRVLALLDNLHAQAAAEEPFVSADDPHNTAIDRFVGLEPDKCAFVYLLLRASGARYVVEAGTSFGLSTIYLALAVGQNTSSITSTSTSGPDEQARRGKVIATELEPSKAARAREHWKLAGPEVEPYIELREGDLRRTLAKDLPDQIDFLLLDSKPQPN</sequence>
<dbReference type="AlphaFoldDB" id="A0AAN6NFB7"/>
<dbReference type="PANTHER" id="PTHR43167:SF1">
    <property type="entry name" value="PUTATIVE (AFU_ORTHOLOGUE AFUA_6G01830)-RELATED"/>
    <property type="match status" value="1"/>
</dbReference>
<dbReference type="Proteomes" id="UP001303473">
    <property type="component" value="Unassembled WGS sequence"/>
</dbReference>
<dbReference type="SUPFAM" id="SSF53335">
    <property type="entry name" value="S-adenosyl-L-methionine-dependent methyltransferases"/>
    <property type="match status" value="1"/>
</dbReference>
<name>A0AAN6NFB7_9PEZI</name>
<gene>
    <name evidence="1" type="ORF">QBC46DRAFT_379621</name>
</gene>
<proteinExistence type="predicted"/>